<dbReference type="NCBIfam" id="NF005932">
    <property type="entry name" value="PRK07956.1"/>
    <property type="match status" value="1"/>
</dbReference>
<dbReference type="SUPFAM" id="SSF50249">
    <property type="entry name" value="Nucleic acid-binding proteins"/>
    <property type="match status" value="1"/>
</dbReference>
<sequence length="530" mass="56180">MLSLENVKKKAGESEEAAIARWIGKVRKAAKSKALGGIVGEPKLDGLSVSLRYEAGSLAQGATRGDGTQGDDITENARVVEGVVHRLPEAASVEVRGEVVMRRSTFEKLKGSLSFASARNAAAGSLRQQDAATTRERGLSFVAHDVVGLEASYSAKRETLAAWGFAVAVPHERVKDDDDDAARTLAEYHRAVAAARGELEFDVDGVVYKVESQAARDASGATAKAPRWAIAHKFDSDAAVAATALRGVRVSVGKSGALTPIAELDPVKLGDVEVRSASLHNVATLREVLAGVRLGDPVLVRRAGDVIPQVVGGLQPEPVGRGDFEAWDAPDRCPSCATPTVRAPDGEKSCPAAFDCDAQAVERLAHFVSRRGLDLGANLGKKKIKQLVEANITRTGADLLELVDDDATLRRLEALDGWATKSATKLIDSLDQRRQRPLTLAAFLSSLGVPRLGKSTADLVARTAGSWDTLWQAFTAPDDHEDARATRTRLAETRGIGVAAVDALRAFALDRRESAMAARAAACLVILDAS</sequence>
<dbReference type="PROSITE" id="PS01055">
    <property type="entry name" value="DNA_LIGASE_N1"/>
    <property type="match status" value="1"/>
</dbReference>
<keyword evidence="10" id="KW-1185">Reference proteome</keyword>
<dbReference type="InterPro" id="IPR012340">
    <property type="entry name" value="NA-bd_OB-fold"/>
</dbReference>
<evidence type="ECO:0000256" key="5">
    <source>
        <dbReference type="ARBA" id="ARBA00023027"/>
    </source>
</evidence>
<dbReference type="InterPro" id="IPR010994">
    <property type="entry name" value="RuvA_2-like"/>
</dbReference>
<dbReference type="AlphaFoldDB" id="A0AAD7UBT7"/>
<evidence type="ECO:0000256" key="2">
    <source>
        <dbReference type="ARBA" id="ARBA00022598"/>
    </source>
</evidence>
<dbReference type="InterPro" id="IPR018239">
    <property type="entry name" value="DNA_ligase_AS"/>
</dbReference>
<organism evidence="9 10">
    <name type="scientific">Chrysophaeum taylorii</name>
    <dbReference type="NCBI Taxonomy" id="2483200"/>
    <lineage>
        <taxon>Eukaryota</taxon>
        <taxon>Sar</taxon>
        <taxon>Stramenopiles</taxon>
        <taxon>Ochrophyta</taxon>
        <taxon>Pelagophyceae</taxon>
        <taxon>Pelagomonadales</taxon>
        <taxon>Pelagomonadaceae</taxon>
        <taxon>Chrysophaeum</taxon>
    </lineage>
</organism>
<evidence type="ECO:0000256" key="3">
    <source>
        <dbReference type="ARBA" id="ARBA00022705"/>
    </source>
</evidence>
<dbReference type="Pfam" id="PF01653">
    <property type="entry name" value="DNA_ligase_aden"/>
    <property type="match status" value="1"/>
</dbReference>
<comment type="caution">
    <text evidence="9">The sequence shown here is derived from an EMBL/GenBank/DDBJ whole genome shotgun (WGS) entry which is preliminary data.</text>
</comment>
<evidence type="ECO:0000256" key="7">
    <source>
        <dbReference type="ARBA" id="ARBA00034005"/>
    </source>
</evidence>
<evidence type="ECO:0000256" key="6">
    <source>
        <dbReference type="ARBA" id="ARBA00023204"/>
    </source>
</evidence>
<dbReference type="GO" id="GO:0003911">
    <property type="term" value="F:DNA ligase (NAD+) activity"/>
    <property type="evidence" value="ECO:0007669"/>
    <property type="project" value="UniProtKB-EC"/>
</dbReference>
<dbReference type="GO" id="GO:0006281">
    <property type="term" value="P:DNA repair"/>
    <property type="evidence" value="ECO:0007669"/>
    <property type="project" value="UniProtKB-KW"/>
</dbReference>
<name>A0AAD7UBT7_9STRA</name>
<evidence type="ECO:0000259" key="8">
    <source>
        <dbReference type="SMART" id="SM00532"/>
    </source>
</evidence>
<dbReference type="EMBL" id="JAQMWT010000421">
    <property type="protein sequence ID" value="KAJ8601569.1"/>
    <property type="molecule type" value="Genomic_DNA"/>
</dbReference>
<evidence type="ECO:0000313" key="9">
    <source>
        <dbReference type="EMBL" id="KAJ8601569.1"/>
    </source>
</evidence>
<keyword evidence="2" id="KW-0436">Ligase</keyword>
<keyword evidence="5" id="KW-0520">NAD</keyword>
<dbReference type="GO" id="GO:0006260">
    <property type="term" value="P:DNA replication"/>
    <property type="evidence" value="ECO:0007669"/>
    <property type="project" value="UniProtKB-KW"/>
</dbReference>
<feature type="domain" description="NAD-dependent DNA ligase N-terminal" evidence="8">
    <location>
        <begin position="1"/>
        <end position="372"/>
    </location>
</feature>
<protein>
    <recommendedName>
        <fullName evidence="1">DNA ligase (NAD(+))</fullName>
        <ecNumber evidence="1">6.5.1.2</ecNumber>
    </recommendedName>
</protein>
<dbReference type="InterPro" id="IPR013840">
    <property type="entry name" value="DNAligase_N"/>
</dbReference>
<dbReference type="SMART" id="SM00532">
    <property type="entry name" value="LIGANc"/>
    <property type="match status" value="1"/>
</dbReference>
<dbReference type="Gene3D" id="1.10.150.20">
    <property type="entry name" value="5' to 3' exonuclease, C-terminal subdomain"/>
    <property type="match status" value="2"/>
</dbReference>
<keyword evidence="6" id="KW-0234">DNA repair</keyword>
<dbReference type="InterPro" id="IPR013839">
    <property type="entry name" value="DNAligase_adenylation"/>
</dbReference>
<reference evidence="9" key="1">
    <citation type="submission" date="2023-01" db="EMBL/GenBank/DDBJ databases">
        <title>Metagenome sequencing of chrysophaentin producing Chrysophaeum taylorii.</title>
        <authorList>
            <person name="Davison J."/>
            <person name="Bewley C."/>
        </authorList>
    </citation>
    <scope>NUCLEOTIDE SEQUENCE</scope>
    <source>
        <strain evidence="9">NIES-1699</strain>
    </source>
</reference>
<dbReference type="InterPro" id="IPR004150">
    <property type="entry name" value="NAD_DNA_ligase_OB"/>
</dbReference>
<gene>
    <name evidence="9" type="ORF">CTAYLR_005216</name>
</gene>
<evidence type="ECO:0000313" key="10">
    <source>
        <dbReference type="Proteomes" id="UP001230188"/>
    </source>
</evidence>
<dbReference type="SUPFAM" id="SSF56091">
    <property type="entry name" value="DNA ligase/mRNA capping enzyme, catalytic domain"/>
    <property type="match status" value="1"/>
</dbReference>
<accession>A0AAD7UBT7</accession>
<dbReference type="SUPFAM" id="SSF47781">
    <property type="entry name" value="RuvA domain 2-like"/>
    <property type="match status" value="1"/>
</dbReference>
<evidence type="ECO:0000256" key="4">
    <source>
        <dbReference type="ARBA" id="ARBA00022763"/>
    </source>
</evidence>
<dbReference type="Gene3D" id="3.30.470.30">
    <property type="entry name" value="DNA ligase/mRNA capping enzyme"/>
    <property type="match status" value="1"/>
</dbReference>
<dbReference type="Gene3D" id="2.40.50.140">
    <property type="entry name" value="Nucleic acid-binding proteins"/>
    <property type="match status" value="1"/>
</dbReference>
<dbReference type="EC" id="6.5.1.2" evidence="1"/>
<keyword evidence="3" id="KW-0235">DNA replication</keyword>
<proteinExistence type="predicted"/>
<comment type="catalytic activity">
    <reaction evidence="7">
        <text>NAD(+) + (deoxyribonucleotide)n-3'-hydroxyl + 5'-phospho-(deoxyribonucleotide)m = (deoxyribonucleotide)n+m + AMP + beta-nicotinamide D-nucleotide.</text>
        <dbReference type="EC" id="6.5.1.2"/>
    </reaction>
</comment>
<keyword evidence="4" id="KW-0227">DNA damage</keyword>
<dbReference type="Proteomes" id="UP001230188">
    <property type="component" value="Unassembled WGS sequence"/>
</dbReference>
<dbReference type="Pfam" id="PF03120">
    <property type="entry name" value="OB_DNA_ligase"/>
    <property type="match status" value="1"/>
</dbReference>
<evidence type="ECO:0000256" key="1">
    <source>
        <dbReference type="ARBA" id="ARBA00012722"/>
    </source>
</evidence>